<dbReference type="SUPFAM" id="SSF53927">
    <property type="entry name" value="Cytidine deaminase-like"/>
    <property type="match status" value="1"/>
</dbReference>
<name>A0A1T4NQZ7_9FIRM</name>
<dbReference type="AlphaFoldDB" id="A0A1T4NQZ7"/>
<dbReference type="RefSeq" id="WP_078810345.1">
    <property type="nucleotide sequence ID" value="NZ_FUWM01000015.1"/>
</dbReference>
<feature type="binding site" evidence="3">
    <location>
        <begin position="244"/>
        <end position="249"/>
    </location>
    <ligand>
        <name>Mo-bis(molybdopterin guanine dinucleotide)</name>
        <dbReference type="ChEBI" id="CHEBI:60539"/>
    </ligand>
</feature>
<dbReference type="PANTHER" id="PTHR30592">
    <property type="entry name" value="FORMATE DEHYDROGENASE"/>
    <property type="match status" value="1"/>
</dbReference>
<dbReference type="OrthoDB" id="9782042at2"/>
<evidence type="ECO:0000313" key="5">
    <source>
        <dbReference type="Proteomes" id="UP000190625"/>
    </source>
</evidence>
<keyword evidence="1 3" id="KW-0963">Cytoplasm</keyword>
<protein>
    <recommendedName>
        <fullName evidence="3">Sulfur carrier protein FdhD</fullName>
    </recommendedName>
</protein>
<dbReference type="PIRSF" id="PIRSF015626">
    <property type="entry name" value="FdhD"/>
    <property type="match status" value="1"/>
</dbReference>
<dbReference type="GO" id="GO:0005737">
    <property type="term" value="C:cytoplasm"/>
    <property type="evidence" value="ECO:0007669"/>
    <property type="project" value="UniProtKB-SubCell"/>
</dbReference>
<dbReference type="GO" id="GO:0016783">
    <property type="term" value="F:sulfurtransferase activity"/>
    <property type="evidence" value="ECO:0007669"/>
    <property type="project" value="InterPro"/>
</dbReference>
<keyword evidence="5" id="KW-1185">Reference proteome</keyword>
<evidence type="ECO:0000256" key="2">
    <source>
        <dbReference type="ARBA" id="ARBA00023150"/>
    </source>
</evidence>
<comment type="function">
    <text evidence="3">Required for formate dehydrogenase (FDH) activity. Acts as a sulfur carrier protein that transfers sulfur from IscS to the molybdenum cofactor prior to its insertion into FDH.</text>
</comment>
<feature type="active site" description="Cysteine persulfide intermediate" evidence="3">
    <location>
        <position position="106"/>
    </location>
</feature>
<dbReference type="GO" id="GO:0006777">
    <property type="term" value="P:Mo-molybdopterin cofactor biosynthetic process"/>
    <property type="evidence" value="ECO:0007669"/>
    <property type="project" value="UniProtKB-UniRule"/>
</dbReference>
<comment type="similarity">
    <text evidence="3">Belongs to the FdhD family.</text>
</comment>
<comment type="subcellular location">
    <subcellularLocation>
        <location evidence="3">Cytoplasm</location>
    </subcellularLocation>
</comment>
<dbReference type="Gene3D" id="3.10.20.10">
    <property type="match status" value="1"/>
</dbReference>
<keyword evidence="2 3" id="KW-0501">Molybdenum cofactor biosynthesis</keyword>
<dbReference type="HAMAP" id="MF_00187">
    <property type="entry name" value="FdhD"/>
    <property type="match status" value="1"/>
</dbReference>
<dbReference type="PANTHER" id="PTHR30592:SF1">
    <property type="entry name" value="SULFUR CARRIER PROTEIN FDHD"/>
    <property type="match status" value="1"/>
</dbReference>
<dbReference type="InterPro" id="IPR003786">
    <property type="entry name" value="FdhD"/>
</dbReference>
<evidence type="ECO:0000256" key="1">
    <source>
        <dbReference type="ARBA" id="ARBA00022490"/>
    </source>
</evidence>
<dbReference type="STRING" id="142842.SAMN02745118_01905"/>
<dbReference type="Pfam" id="PF02634">
    <property type="entry name" value="FdhD-NarQ"/>
    <property type="match status" value="1"/>
</dbReference>
<dbReference type="Gene3D" id="3.40.140.10">
    <property type="entry name" value="Cytidine Deaminase, domain 2"/>
    <property type="match status" value="1"/>
</dbReference>
<evidence type="ECO:0000256" key="3">
    <source>
        <dbReference type="HAMAP-Rule" id="MF_00187"/>
    </source>
</evidence>
<dbReference type="EMBL" id="FUWM01000015">
    <property type="protein sequence ID" value="SJZ81721.1"/>
    <property type="molecule type" value="Genomic_DNA"/>
</dbReference>
<reference evidence="5" key="1">
    <citation type="submission" date="2017-02" db="EMBL/GenBank/DDBJ databases">
        <authorList>
            <person name="Varghese N."/>
            <person name="Submissions S."/>
        </authorList>
    </citation>
    <scope>NUCLEOTIDE SEQUENCE [LARGE SCALE GENOMIC DNA]</scope>
    <source>
        <strain evidence="5">ATCC BAA-73</strain>
    </source>
</reference>
<evidence type="ECO:0000313" key="4">
    <source>
        <dbReference type="EMBL" id="SJZ81721.1"/>
    </source>
</evidence>
<dbReference type="Proteomes" id="UP000190625">
    <property type="component" value="Unassembled WGS sequence"/>
</dbReference>
<dbReference type="GO" id="GO:0097163">
    <property type="term" value="F:sulfur carrier activity"/>
    <property type="evidence" value="ECO:0007669"/>
    <property type="project" value="UniProtKB-UniRule"/>
</dbReference>
<gene>
    <name evidence="3" type="primary">fdhD</name>
    <name evidence="4" type="ORF">SAMN02745118_01905</name>
</gene>
<sequence length="261" mass="29006">MKELEEITVLRASKEGITNLADAVVTEMPLTIILNDEEIVTLLCTPLKLDYLALGFLKSEGLINDKGDVKKVEVDQEDGIVRVETKDNTSSLVEKLYGKRTITSGCGKGTIFYNVIDSLQCNKIELELEIEVDMVLKLVRELQQRAELFQETGGSHSSALCTPKETLIFNEDIGRHNAVDKIVGETIMKDLKLNDKLLVTSGRVSSEILLKTAKLGLSILISRAAPTSLTVNMADELGITLIGFARGRRMNIYTHDWRVKR</sequence>
<accession>A0A1T4NQZ7</accession>
<dbReference type="InterPro" id="IPR016193">
    <property type="entry name" value="Cytidine_deaminase-like"/>
</dbReference>
<organism evidence="4 5">
    <name type="scientific">Selenihalanaerobacter shriftii</name>
    <dbReference type="NCBI Taxonomy" id="142842"/>
    <lineage>
        <taxon>Bacteria</taxon>
        <taxon>Bacillati</taxon>
        <taxon>Bacillota</taxon>
        <taxon>Clostridia</taxon>
        <taxon>Halanaerobiales</taxon>
        <taxon>Halobacteroidaceae</taxon>
        <taxon>Selenihalanaerobacter</taxon>
    </lineage>
</organism>
<proteinExistence type="inferred from homology"/>
<dbReference type="NCBIfam" id="TIGR00129">
    <property type="entry name" value="fdhD_narQ"/>
    <property type="match status" value="1"/>
</dbReference>